<reference evidence="2 3" key="1">
    <citation type="submission" date="2017-11" db="EMBL/GenBank/DDBJ databases">
        <title>De novo assembly and phasing of dikaryotic genomes from two isolates of Puccinia coronata f. sp. avenae, the causal agent of oat crown rust.</title>
        <authorList>
            <person name="Miller M.E."/>
            <person name="Zhang Y."/>
            <person name="Omidvar V."/>
            <person name="Sperschneider J."/>
            <person name="Schwessinger B."/>
            <person name="Raley C."/>
            <person name="Palmer J.M."/>
            <person name="Garnica D."/>
            <person name="Upadhyaya N."/>
            <person name="Rathjen J."/>
            <person name="Taylor J.M."/>
            <person name="Park R.F."/>
            <person name="Dodds P.N."/>
            <person name="Hirsch C.D."/>
            <person name="Kianian S.F."/>
            <person name="Figueroa M."/>
        </authorList>
    </citation>
    <scope>NUCLEOTIDE SEQUENCE [LARGE SCALE GENOMIC DNA]</scope>
    <source>
        <strain evidence="2">12SD80</strain>
    </source>
</reference>
<comment type="caution">
    <text evidence="2">The sequence shown here is derived from an EMBL/GenBank/DDBJ whole genome shotgun (WGS) entry which is preliminary data.</text>
</comment>
<protein>
    <submittedName>
        <fullName evidence="2">Uncharacterized protein</fullName>
    </submittedName>
</protein>
<name>A0A2N5U5W0_9BASI</name>
<evidence type="ECO:0000313" key="3">
    <source>
        <dbReference type="Proteomes" id="UP000235392"/>
    </source>
</evidence>
<accession>A0A2N5U5W0</accession>
<gene>
    <name evidence="2" type="ORF">PCASD_17557</name>
</gene>
<feature type="compositionally biased region" description="Polar residues" evidence="1">
    <location>
        <begin position="58"/>
        <end position="75"/>
    </location>
</feature>
<sequence>MAIDGSPVTGCGTFCFARSCRSAPIRPCHAIRSLQDPAIDRSRNHTIAFCGPFTFRSDGQQRSTAKTHPTRNSSLIILPTD</sequence>
<dbReference type="AlphaFoldDB" id="A0A2N5U5W0"/>
<proteinExistence type="predicted"/>
<organism evidence="2 3">
    <name type="scientific">Puccinia coronata f. sp. avenae</name>
    <dbReference type="NCBI Taxonomy" id="200324"/>
    <lineage>
        <taxon>Eukaryota</taxon>
        <taxon>Fungi</taxon>
        <taxon>Dikarya</taxon>
        <taxon>Basidiomycota</taxon>
        <taxon>Pucciniomycotina</taxon>
        <taxon>Pucciniomycetes</taxon>
        <taxon>Pucciniales</taxon>
        <taxon>Pucciniaceae</taxon>
        <taxon>Puccinia</taxon>
    </lineage>
</organism>
<evidence type="ECO:0000256" key="1">
    <source>
        <dbReference type="SAM" id="MobiDB-lite"/>
    </source>
</evidence>
<evidence type="ECO:0000313" key="2">
    <source>
        <dbReference type="EMBL" id="PLW33137.1"/>
    </source>
</evidence>
<feature type="region of interest" description="Disordered" evidence="1">
    <location>
        <begin position="58"/>
        <end position="81"/>
    </location>
</feature>
<dbReference type="Proteomes" id="UP000235392">
    <property type="component" value="Unassembled WGS sequence"/>
</dbReference>
<dbReference type="EMBL" id="PGCI01000227">
    <property type="protein sequence ID" value="PLW33137.1"/>
    <property type="molecule type" value="Genomic_DNA"/>
</dbReference>